<evidence type="ECO:0000256" key="1">
    <source>
        <dbReference type="ARBA" id="ARBA00007692"/>
    </source>
</evidence>
<evidence type="ECO:0000313" key="4">
    <source>
        <dbReference type="EMBL" id="KAH9323518.1"/>
    </source>
</evidence>
<proteinExistence type="inferred from homology"/>
<evidence type="ECO:0000313" key="5">
    <source>
        <dbReference type="Proteomes" id="UP000824469"/>
    </source>
</evidence>
<dbReference type="Proteomes" id="UP000824469">
    <property type="component" value="Unassembled WGS sequence"/>
</dbReference>
<dbReference type="Pfam" id="PF02536">
    <property type="entry name" value="mTERF"/>
    <property type="match status" value="1"/>
</dbReference>
<keyword evidence="5" id="KW-1185">Reference proteome</keyword>
<keyword evidence="2" id="KW-0804">Transcription</keyword>
<comment type="caution">
    <text evidence="4">The sequence shown here is derived from an EMBL/GenBank/DDBJ whole genome shotgun (WGS) entry which is preliminary data.</text>
</comment>
<dbReference type="EMBL" id="JAHRHJ020000003">
    <property type="protein sequence ID" value="KAH9323518.1"/>
    <property type="molecule type" value="Genomic_DNA"/>
</dbReference>
<dbReference type="GO" id="GO:0006353">
    <property type="term" value="P:DNA-templated transcription termination"/>
    <property type="evidence" value="ECO:0007669"/>
    <property type="project" value="UniProtKB-KW"/>
</dbReference>
<dbReference type="AlphaFoldDB" id="A0AA38GKW4"/>
<dbReference type="PANTHER" id="PTHR13068:SF223">
    <property type="entry name" value="MITOCHONDRIAL TRANSCRIPTION TERMINATION FACTOR FAMILY PROTEIN"/>
    <property type="match status" value="1"/>
</dbReference>
<dbReference type="OMA" id="MRMTERR"/>
<accession>A0AA38GKW4</accession>
<keyword evidence="2" id="KW-0806">Transcription termination</keyword>
<organism evidence="4 5">
    <name type="scientific">Taxus chinensis</name>
    <name type="common">Chinese yew</name>
    <name type="synonym">Taxus wallichiana var. chinensis</name>
    <dbReference type="NCBI Taxonomy" id="29808"/>
    <lineage>
        <taxon>Eukaryota</taxon>
        <taxon>Viridiplantae</taxon>
        <taxon>Streptophyta</taxon>
        <taxon>Embryophyta</taxon>
        <taxon>Tracheophyta</taxon>
        <taxon>Spermatophyta</taxon>
        <taxon>Pinopsida</taxon>
        <taxon>Pinidae</taxon>
        <taxon>Conifers II</taxon>
        <taxon>Cupressales</taxon>
        <taxon>Taxaceae</taxon>
        <taxon>Taxus</taxon>
    </lineage>
</organism>
<evidence type="ECO:0000256" key="3">
    <source>
        <dbReference type="ARBA" id="ARBA00022946"/>
    </source>
</evidence>
<name>A0AA38GKW4_TAXCH</name>
<sequence length="377" mass="43426">MMDKFIFCRWPKLFSTLADNNNLIDGNLQNPFAHFAESIFNISSADIAQMFRVAPSLETLETLEKVEEFVDMLNNHRCQHHQIAKIMRSVPKLIVSSAENELEPKIQLFEDFGIKGEYLAKILTSRPRILGASLEQELLPKMTLLKNVCQSRDLLIKVLVRNPSILTYNLEKTLKPSLAFWEGFGFRGKELAKFIAAKPDVLRYSSLTPAQLDLIHNIDIDESSAMYKYVLITVATYRTETLHVKMHNLQLCGLSSEETWELFRVFPKVLALSEEKVRQNMDFIVNDMGLLANCVLKYPQLLIANLERVLKPRYVVWQRMKSMNVLGHFEFKSLDSVMIMPEAKFLSKIVRGRPMLYSIYEDVMADFSRSIETSSDV</sequence>
<keyword evidence="3" id="KW-0809">Transit peptide</keyword>
<keyword evidence="2" id="KW-0805">Transcription regulation</keyword>
<comment type="similarity">
    <text evidence="1">Belongs to the mTERF family.</text>
</comment>
<dbReference type="SMART" id="SM00733">
    <property type="entry name" value="Mterf"/>
    <property type="match status" value="5"/>
</dbReference>
<evidence type="ECO:0000256" key="2">
    <source>
        <dbReference type="ARBA" id="ARBA00022472"/>
    </source>
</evidence>
<reference evidence="4 5" key="1">
    <citation type="journal article" date="2021" name="Nat. Plants">
        <title>The Taxus genome provides insights into paclitaxel biosynthesis.</title>
        <authorList>
            <person name="Xiong X."/>
            <person name="Gou J."/>
            <person name="Liao Q."/>
            <person name="Li Y."/>
            <person name="Zhou Q."/>
            <person name="Bi G."/>
            <person name="Li C."/>
            <person name="Du R."/>
            <person name="Wang X."/>
            <person name="Sun T."/>
            <person name="Guo L."/>
            <person name="Liang H."/>
            <person name="Lu P."/>
            <person name="Wu Y."/>
            <person name="Zhang Z."/>
            <person name="Ro D.K."/>
            <person name="Shang Y."/>
            <person name="Huang S."/>
            <person name="Yan J."/>
        </authorList>
    </citation>
    <scope>NUCLEOTIDE SEQUENCE [LARGE SCALE GENOMIC DNA]</scope>
    <source>
        <strain evidence="4">Ta-2019</strain>
    </source>
</reference>
<protein>
    <submittedName>
        <fullName evidence="4">Uncharacterized protein</fullName>
    </submittedName>
</protein>
<dbReference type="Gene3D" id="1.25.70.10">
    <property type="entry name" value="Transcription termination factor 3, mitochondrial"/>
    <property type="match status" value="1"/>
</dbReference>
<dbReference type="InterPro" id="IPR003690">
    <property type="entry name" value="MTERF"/>
</dbReference>
<dbReference type="GO" id="GO:0003676">
    <property type="term" value="F:nucleic acid binding"/>
    <property type="evidence" value="ECO:0007669"/>
    <property type="project" value="InterPro"/>
</dbReference>
<dbReference type="PANTHER" id="PTHR13068">
    <property type="entry name" value="CGI-12 PROTEIN-RELATED"/>
    <property type="match status" value="1"/>
</dbReference>
<dbReference type="InterPro" id="IPR038538">
    <property type="entry name" value="MTERF_sf"/>
</dbReference>
<gene>
    <name evidence="4" type="ORF">KI387_018157</name>
</gene>